<evidence type="ECO:0000313" key="2">
    <source>
        <dbReference type="Proteomes" id="UP000666240"/>
    </source>
</evidence>
<name>A0A8J7ULI0_9HYPH</name>
<dbReference type="EMBL" id="JAGIYY010000009">
    <property type="protein sequence ID" value="MBP0440759.1"/>
    <property type="molecule type" value="Genomic_DNA"/>
</dbReference>
<dbReference type="Proteomes" id="UP000666240">
    <property type="component" value="Unassembled WGS sequence"/>
</dbReference>
<dbReference type="AlphaFoldDB" id="A0A8J7ULI0"/>
<keyword evidence="2" id="KW-1185">Reference proteome</keyword>
<evidence type="ECO:0000313" key="1">
    <source>
        <dbReference type="EMBL" id="MBP0440759.1"/>
    </source>
</evidence>
<organism evidence="1 2">
    <name type="scientific">Tianweitania sediminis</name>
    <dbReference type="NCBI Taxonomy" id="1502156"/>
    <lineage>
        <taxon>Bacteria</taxon>
        <taxon>Pseudomonadati</taxon>
        <taxon>Pseudomonadota</taxon>
        <taxon>Alphaproteobacteria</taxon>
        <taxon>Hyphomicrobiales</taxon>
        <taxon>Phyllobacteriaceae</taxon>
        <taxon>Tianweitania</taxon>
    </lineage>
</organism>
<accession>A0A8J7ULI0</accession>
<reference evidence="1" key="1">
    <citation type="submission" date="2021-03" db="EMBL/GenBank/DDBJ databases">
        <title>Genome sequencing and assembly of Tianweitania sediminis.</title>
        <authorList>
            <person name="Chhetri G."/>
        </authorList>
    </citation>
    <scope>NUCLEOTIDE SEQUENCE</scope>
    <source>
        <strain evidence="1">Z8</strain>
    </source>
</reference>
<dbReference type="RefSeq" id="WP_209336792.1">
    <property type="nucleotide sequence ID" value="NZ_JAGIYY010000009.1"/>
</dbReference>
<evidence type="ECO:0008006" key="3">
    <source>
        <dbReference type="Google" id="ProtNLM"/>
    </source>
</evidence>
<comment type="caution">
    <text evidence="1">The sequence shown here is derived from an EMBL/GenBank/DDBJ whole genome shotgun (WGS) entry which is preliminary data.</text>
</comment>
<gene>
    <name evidence="1" type="ORF">J5Y06_19090</name>
</gene>
<sequence length="52" mass="6613">MRFFEEAFRAYQRYRRQARTERLIGAMPLEIRKDIGWPDRNERIKIRHNQEY</sequence>
<proteinExistence type="predicted"/>
<protein>
    <recommendedName>
        <fullName evidence="3">DUF1127 domain-containing protein</fullName>
    </recommendedName>
</protein>